<dbReference type="GO" id="GO:0016787">
    <property type="term" value="F:hydrolase activity"/>
    <property type="evidence" value="ECO:0007669"/>
    <property type="project" value="InterPro"/>
</dbReference>
<dbReference type="Gene3D" id="3.10.350.10">
    <property type="entry name" value="LysM domain"/>
    <property type="match status" value="3"/>
</dbReference>
<accession>A0A8A7KDV7</accession>
<dbReference type="InterPro" id="IPR036779">
    <property type="entry name" value="LysM_dom_sf"/>
</dbReference>
<dbReference type="Pfam" id="PF07486">
    <property type="entry name" value="Hydrolase_2"/>
    <property type="match status" value="1"/>
</dbReference>
<proteinExistence type="predicted"/>
<feature type="domain" description="LysM" evidence="2">
    <location>
        <begin position="127"/>
        <end position="170"/>
    </location>
</feature>
<evidence type="ECO:0000259" key="1">
    <source>
        <dbReference type="PROSITE" id="PS50943"/>
    </source>
</evidence>
<dbReference type="InterPro" id="IPR011105">
    <property type="entry name" value="Cell_wall_hydrolase_SleB"/>
</dbReference>
<dbReference type="KEGG" id="ifn:GM661_09990"/>
<dbReference type="InterPro" id="IPR042047">
    <property type="entry name" value="SleB_dom1"/>
</dbReference>
<dbReference type="Gene3D" id="1.10.10.2520">
    <property type="entry name" value="Cell wall hydrolase SleB, domain 1"/>
    <property type="match status" value="1"/>
</dbReference>
<dbReference type="SUPFAM" id="SSF54106">
    <property type="entry name" value="LysM domain"/>
    <property type="match status" value="3"/>
</dbReference>
<dbReference type="GO" id="GO:0008932">
    <property type="term" value="F:lytic endotransglycosylase activity"/>
    <property type="evidence" value="ECO:0007669"/>
    <property type="project" value="TreeGrafter"/>
</dbReference>
<organism evidence="3 4">
    <name type="scientific">Iocasia fonsfrigidae</name>
    <dbReference type="NCBI Taxonomy" id="2682810"/>
    <lineage>
        <taxon>Bacteria</taxon>
        <taxon>Bacillati</taxon>
        <taxon>Bacillota</taxon>
        <taxon>Clostridia</taxon>
        <taxon>Halanaerobiales</taxon>
        <taxon>Halanaerobiaceae</taxon>
        <taxon>Iocasia</taxon>
    </lineage>
</organism>
<dbReference type="RefSeq" id="WP_125990485.1">
    <property type="nucleotide sequence ID" value="NZ_CP046640.1"/>
</dbReference>
<dbReference type="PROSITE" id="PS50943">
    <property type="entry name" value="HTH_CROC1"/>
    <property type="match status" value="1"/>
</dbReference>
<dbReference type="CDD" id="cd00118">
    <property type="entry name" value="LysM"/>
    <property type="match status" value="3"/>
</dbReference>
<dbReference type="InterPro" id="IPR001387">
    <property type="entry name" value="Cro/C1-type_HTH"/>
</dbReference>
<dbReference type="InterPro" id="IPR018392">
    <property type="entry name" value="LysM"/>
</dbReference>
<dbReference type="SMART" id="SM00257">
    <property type="entry name" value="LysM"/>
    <property type="match status" value="3"/>
</dbReference>
<feature type="domain" description="HTH cro/C1-type" evidence="1">
    <location>
        <begin position="83"/>
        <end position="101"/>
    </location>
</feature>
<reference evidence="3" key="1">
    <citation type="submission" date="2019-12" db="EMBL/GenBank/DDBJ databases">
        <authorList>
            <person name="zhang j."/>
            <person name="sun C.M."/>
        </authorList>
    </citation>
    <scope>NUCLEOTIDE SEQUENCE</scope>
    <source>
        <strain evidence="3">NS-1</strain>
    </source>
</reference>
<feature type="domain" description="LysM" evidence="2">
    <location>
        <begin position="179"/>
        <end position="222"/>
    </location>
</feature>
<evidence type="ECO:0000313" key="3">
    <source>
        <dbReference type="EMBL" id="QTL98285.1"/>
    </source>
</evidence>
<gene>
    <name evidence="3" type="ORF">GM661_09990</name>
</gene>
<evidence type="ECO:0000313" key="4">
    <source>
        <dbReference type="Proteomes" id="UP000665020"/>
    </source>
</evidence>
<dbReference type="Gene3D" id="6.20.240.60">
    <property type="match status" value="1"/>
</dbReference>
<sequence>MGKRKYQVLFIILLLILVFNVNGQAESYDNLSIEEAGEILRTILNDSITEEDLINKLAEHPLVEIMGYVETSNENYTLYYVESGDSLYKIANRFDTTIDELKKINNLTHDYLIIGQKLKIPSEKTYVSYTVKPGDTLYQIGRRYDISVKEIKEHNNLKNDYLLIGQQLTIPVNDIDKNYTYEVRAGDTLYKIARKFYTTIAEIKAINNLISDYLFIGQRLHIPVSQPDKGYQKVDVTDYEKELLARAVYSEARGEPFEGQVAIAAVVLNRVLHPLFPDTVEKVIFQPWQFTAVHDGQFWLTPNRAAYNAVELALEGWDPSNGAIYYYNPDTASSRWVFYRTVIVKIGEHYFAV</sequence>
<evidence type="ECO:0000259" key="2">
    <source>
        <dbReference type="PROSITE" id="PS51782"/>
    </source>
</evidence>
<protein>
    <submittedName>
        <fullName evidence="3">LysM peptidoglycan-binding domain-containing protein</fullName>
    </submittedName>
</protein>
<dbReference type="PROSITE" id="PS51782">
    <property type="entry name" value="LYSM"/>
    <property type="match status" value="3"/>
</dbReference>
<dbReference type="PANTHER" id="PTHR33734">
    <property type="entry name" value="LYSM DOMAIN-CONTAINING GPI-ANCHORED PROTEIN 2"/>
    <property type="match status" value="1"/>
</dbReference>
<dbReference type="Pfam" id="PF01476">
    <property type="entry name" value="LysM"/>
    <property type="match status" value="3"/>
</dbReference>
<dbReference type="AlphaFoldDB" id="A0A8A7KDV7"/>
<dbReference type="PANTHER" id="PTHR33734:SF22">
    <property type="entry name" value="MEMBRANE-BOUND LYTIC MUREIN TRANSGLYCOSYLASE D"/>
    <property type="match status" value="1"/>
</dbReference>
<feature type="domain" description="LysM" evidence="2">
    <location>
        <begin position="77"/>
        <end position="120"/>
    </location>
</feature>
<name>A0A8A7KDV7_9FIRM</name>
<dbReference type="EMBL" id="CP046640">
    <property type="protein sequence ID" value="QTL98285.1"/>
    <property type="molecule type" value="Genomic_DNA"/>
</dbReference>
<keyword evidence="4" id="KW-1185">Reference proteome</keyword>
<dbReference type="Proteomes" id="UP000665020">
    <property type="component" value="Chromosome"/>
</dbReference>